<evidence type="ECO:0000313" key="2">
    <source>
        <dbReference type="Proteomes" id="UP001249851"/>
    </source>
</evidence>
<keyword evidence="2" id="KW-1185">Reference proteome</keyword>
<dbReference type="AlphaFoldDB" id="A0AAD9QW44"/>
<organism evidence="1 2">
    <name type="scientific">Acropora cervicornis</name>
    <name type="common">Staghorn coral</name>
    <dbReference type="NCBI Taxonomy" id="6130"/>
    <lineage>
        <taxon>Eukaryota</taxon>
        <taxon>Metazoa</taxon>
        <taxon>Cnidaria</taxon>
        <taxon>Anthozoa</taxon>
        <taxon>Hexacorallia</taxon>
        <taxon>Scleractinia</taxon>
        <taxon>Astrocoeniina</taxon>
        <taxon>Acroporidae</taxon>
        <taxon>Acropora</taxon>
    </lineage>
</organism>
<dbReference type="Proteomes" id="UP001249851">
    <property type="component" value="Unassembled WGS sequence"/>
</dbReference>
<name>A0AAD9QW44_ACRCE</name>
<evidence type="ECO:0000313" key="1">
    <source>
        <dbReference type="EMBL" id="KAK2568500.1"/>
    </source>
</evidence>
<sequence length="177" mass="20441">MAGCDLQLISNAFQLVDPNDKERFFTRLRKLDVNNENELTSFLNDYKYRKVIVSGFNRDLVIVGRNESTVFDDFTLQVWKKYYIDEDVVQIGILQGTLSFPVEGVFVGKTSGRVYVCQECDDYQEQCIVCIAYSVEHFLVRGPQKLLQYNKPQCLFENCYGCFDPLIKDRVLSSIGL</sequence>
<dbReference type="EMBL" id="JARQWQ010000012">
    <property type="protein sequence ID" value="KAK2568500.1"/>
    <property type="molecule type" value="Genomic_DNA"/>
</dbReference>
<proteinExistence type="predicted"/>
<accession>A0AAD9QW44</accession>
<reference evidence="1" key="1">
    <citation type="journal article" date="2023" name="G3 (Bethesda)">
        <title>Whole genome assembly and annotation of the endangered Caribbean coral Acropora cervicornis.</title>
        <authorList>
            <person name="Selwyn J.D."/>
            <person name="Vollmer S.V."/>
        </authorList>
    </citation>
    <scope>NUCLEOTIDE SEQUENCE</scope>
    <source>
        <strain evidence="1">K2</strain>
    </source>
</reference>
<reference evidence="1" key="2">
    <citation type="journal article" date="2023" name="Science">
        <title>Genomic signatures of disease resistance in endangered staghorn corals.</title>
        <authorList>
            <person name="Vollmer S.V."/>
            <person name="Selwyn J.D."/>
            <person name="Despard B.A."/>
            <person name="Roesel C.L."/>
        </authorList>
    </citation>
    <scope>NUCLEOTIDE SEQUENCE</scope>
    <source>
        <strain evidence="1">K2</strain>
    </source>
</reference>
<protein>
    <submittedName>
        <fullName evidence="1">Uncharacterized protein</fullName>
    </submittedName>
</protein>
<comment type="caution">
    <text evidence="1">The sequence shown here is derived from an EMBL/GenBank/DDBJ whole genome shotgun (WGS) entry which is preliminary data.</text>
</comment>
<gene>
    <name evidence="1" type="ORF">P5673_007560</name>
</gene>